<protein>
    <submittedName>
        <fullName evidence="2">Uncharacterized protein</fullName>
    </submittedName>
</protein>
<sequence>MTHIEEILSRALLVRDRSVPRDIVPPPKATYPDWDPVAPAGEQATAPVSSAAAKDLRTLCETLVTHAPADDVADFVTDQVPEPRSAMILACVLQLTDTDDGARYWWQYAWGAGQSAAAYCLYLHHLSLGEQALAAWWRRRTDDDKPAETSEGPAQSSHPAQTWHPANQQVTEASTATMLRVLQHLAKHTARPYSAVVVELMDYIPTAVASGYLRQPDWEMPLPGPDFSARVARLLDAATTQPDTRRHRLPARTPSRDRHPAPTAQQSAPPSPTESHEVPTGARGTATR</sequence>
<reference evidence="2 3" key="1">
    <citation type="journal article" date="2016" name="Arch. Microbiol.">
        <title>Streptomyces zhihengii sp. nov., isolated from rhizospheric soil of Psammosilene tunicoides.</title>
        <authorList>
            <person name="Huang M.J."/>
            <person name="Fei J.J."/>
            <person name="Salam N."/>
            <person name="Kim C.J."/>
            <person name="Hozzein W.N."/>
            <person name="Xiao M."/>
            <person name="Huang H.Q."/>
            <person name="Li W.J."/>
        </authorList>
    </citation>
    <scope>NUCLEOTIDE SEQUENCE [LARGE SCALE GENOMIC DNA]</scope>
    <source>
        <strain evidence="2 3">YIM T102</strain>
    </source>
</reference>
<gene>
    <name evidence="2" type="ORF">JE024_37090</name>
</gene>
<evidence type="ECO:0000256" key="1">
    <source>
        <dbReference type="SAM" id="MobiDB-lite"/>
    </source>
</evidence>
<accession>A0ABS2V2W6</accession>
<evidence type="ECO:0000313" key="3">
    <source>
        <dbReference type="Proteomes" id="UP000664109"/>
    </source>
</evidence>
<organism evidence="2 3">
    <name type="scientific">Streptomyces zhihengii</name>
    <dbReference type="NCBI Taxonomy" id="1818004"/>
    <lineage>
        <taxon>Bacteria</taxon>
        <taxon>Bacillati</taxon>
        <taxon>Actinomycetota</taxon>
        <taxon>Actinomycetes</taxon>
        <taxon>Kitasatosporales</taxon>
        <taxon>Streptomycetaceae</taxon>
        <taxon>Streptomyces</taxon>
    </lineage>
</organism>
<evidence type="ECO:0000313" key="2">
    <source>
        <dbReference type="EMBL" id="MBM9624187.1"/>
    </source>
</evidence>
<dbReference type="RefSeq" id="WP_205378220.1">
    <property type="nucleotide sequence ID" value="NZ_JAFEJA010000002.1"/>
</dbReference>
<comment type="caution">
    <text evidence="2">The sequence shown here is derived from an EMBL/GenBank/DDBJ whole genome shotgun (WGS) entry which is preliminary data.</text>
</comment>
<name>A0ABS2V2W6_9ACTN</name>
<dbReference type="EMBL" id="JAFEJA010000002">
    <property type="protein sequence ID" value="MBM9624187.1"/>
    <property type="molecule type" value="Genomic_DNA"/>
</dbReference>
<dbReference type="Proteomes" id="UP000664109">
    <property type="component" value="Unassembled WGS sequence"/>
</dbReference>
<keyword evidence="3" id="KW-1185">Reference proteome</keyword>
<feature type="compositionally biased region" description="Polar residues" evidence="1">
    <location>
        <begin position="152"/>
        <end position="167"/>
    </location>
</feature>
<proteinExistence type="predicted"/>
<feature type="region of interest" description="Disordered" evidence="1">
    <location>
        <begin position="143"/>
        <end position="167"/>
    </location>
</feature>
<feature type="region of interest" description="Disordered" evidence="1">
    <location>
        <begin position="237"/>
        <end position="288"/>
    </location>
</feature>